<dbReference type="OrthoDB" id="9810874at2"/>
<keyword evidence="2" id="KW-0472">Membrane</keyword>
<dbReference type="AlphaFoldDB" id="A0A3D9RK29"/>
<dbReference type="Proteomes" id="UP000256304">
    <property type="component" value="Unassembled WGS sequence"/>
</dbReference>
<organism evidence="3 4">
    <name type="scientific">Paenibacillus taihuensis</name>
    <dbReference type="NCBI Taxonomy" id="1156355"/>
    <lineage>
        <taxon>Bacteria</taxon>
        <taxon>Bacillati</taxon>
        <taxon>Bacillota</taxon>
        <taxon>Bacilli</taxon>
        <taxon>Bacillales</taxon>
        <taxon>Paenibacillaceae</taxon>
        <taxon>Paenibacillus</taxon>
    </lineage>
</organism>
<dbReference type="InterPro" id="IPR052928">
    <property type="entry name" value="Desiccation-related_membrane"/>
</dbReference>
<dbReference type="PANTHER" id="PTHR35792:SF2">
    <property type="entry name" value="GENERAL STRESS PROTEIN"/>
    <property type="match status" value="1"/>
</dbReference>
<feature type="transmembrane region" description="Helical" evidence="2">
    <location>
        <begin position="12"/>
        <end position="29"/>
    </location>
</feature>
<sequence>MAKKSGAKSFVYGAIAGGVIGSVTALLFAPKAGRELRKDISDGTQVVSEHTVRIASQVGESTTKIAKQVGSGVSTAAIKAKDGAIHVIDSVRGWRSGSDDIDLVEEAQDVELSQEIGAEAAEDKAEEIASERQEELQTIG</sequence>
<feature type="region of interest" description="Disordered" evidence="1">
    <location>
        <begin position="119"/>
        <end position="140"/>
    </location>
</feature>
<accession>A0A3D9RK29</accession>
<evidence type="ECO:0000256" key="2">
    <source>
        <dbReference type="SAM" id="Phobius"/>
    </source>
</evidence>
<keyword evidence="4" id="KW-1185">Reference proteome</keyword>
<keyword evidence="2" id="KW-1133">Transmembrane helix</keyword>
<dbReference type="RefSeq" id="WP_116190394.1">
    <property type="nucleotide sequence ID" value="NZ_QTTN01000021.1"/>
</dbReference>
<evidence type="ECO:0000313" key="4">
    <source>
        <dbReference type="Proteomes" id="UP000256304"/>
    </source>
</evidence>
<name>A0A3D9RK29_9BACL</name>
<dbReference type="InterPro" id="IPR024623">
    <property type="entry name" value="YtxH"/>
</dbReference>
<reference evidence="3 4" key="1">
    <citation type="submission" date="2018-08" db="EMBL/GenBank/DDBJ databases">
        <title>Genomic Encyclopedia of Type Strains, Phase III (KMG-III): the genomes of soil and plant-associated and newly described type strains.</title>
        <authorList>
            <person name="Whitman W."/>
        </authorList>
    </citation>
    <scope>NUCLEOTIDE SEQUENCE [LARGE SCALE GENOMIC DNA]</scope>
    <source>
        <strain evidence="3 4">CGMCC 1.10966</strain>
    </source>
</reference>
<proteinExistence type="predicted"/>
<comment type="caution">
    <text evidence="3">The sequence shown here is derived from an EMBL/GenBank/DDBJ whole genome shotgun (WGS) entry which is preliminary data.</text>
</comment>
<dbReference type="Pfam" id="PF12732">
    <property type="entry name" value="YtxH"/>
    <property type="match status" value="1"/>
</dbReference>
<evidence type="ECO:0000313" key="3">
    <source>
        <dbReference type="EMBL" id="REE80240.1"/>
    </source>
</evidence>
<gene>
    <name evidence="3" type="ORF">A8990_12189</name>
</gene>
<evidence type="ECO:0000256" key="1">
    <source>
        <dbReference type="SAM" id="MobiDB-lite"/>
    </source>
</evidence>
<protein>
    <submittedName>
        <fullName evidence="3">Gas vesicle protein</fullName>
    </submittedName>
</protein>
<dbReference type="PANTHER" id="PTHR35792">
    <property type="entry name" value="GENERAL STRESS PROTEIN"/>
    <property type="match status" value="1"/>
</dbReference>
<feature type="compositionally biased region" description="Basic and acidic residues" evidence="1">
    <location>
        <begin position="121"/>
        <end position="140"/>
    </location>
</feature>
<dbReference type="EMBL" id="QTTN01000021">
    <property type="protein sequence ID" value="REE80240.1"/>
    <property type="molecule type" value="Genomic_DNA"/>
</dbReference>
<keyword evidence="2" id="KW-0812">Transmembrane</keyword>